<dbReference type="AlphaFoldDB" id="A0A833RXZ6"/>
<evidence type="ECO:0000259" key="7">
    <source>
        <dbReference type="Pfam" id="PF00899"/>
    </source>
</evidence>
<dbReference type="InterPro" id="IPR030667">
    <property type="entry name" value="APP-BP1"/>
</dbReference>
<gene>
    <name evidence="8" type="ORF">E2986_10422</name>
</gene>
<dbReference type="GO" id="GO:0005737">
    <property type="term" value="C:cytoplasm"/>
    <property type="evidence" value="ECO:0007669"/>
    <property type="project" value="TreeGrafter"/>
</dbReference>
<dbReference type="PIRSF" id="PIRSF039099">
    <property type="entry name" value="APP-BP1"/>
    <property type="match status" value="1"/>
</dbReference>
<dbReference type="PANTHER" id="PTHR10953">
    <property type="entry name" value="UBIQUITIN-ACTIVATING ENZYME E1"/>
    <property type="match status" value="1"/>
</dbReference>
<dbReference type="InterPro" id="IPR045886">
    <property type="entry name" value="ThiF/MoeB/HesA"/>
</dbReference>
<evidence type="ECO:0000313" key="9">
    <source>
        <dbReference type="Proteomes" id="UP000655588"/>
    </source>
</evidence>
<evidence type="ECO:0000256" key="3">
    <source>
        <dbReference type="ARBA" id="ARBA00015407"/>
    </source>
</evidence>
<evidence type="ECO:0000256" key="1">
    <source>
        <dbReference type="ARBA" id="ARBA00005032"/>
    </source>
</evidence>
<dbReference type="GO" id="GO:0019781">
    <property type="term" value="F:NEDD8 activating enzyme activity"/>
    <property type="evidence" value="ECO:0007669"/>
    <property type="project" value="UniProtKB-UniRule"/>
</dbReference>
<dbReference type="GO" id="GO:0045116">
    <property type="term" value="P:protein neddylation"/>
    <property type="evidence" value="ECO:0007669"/>
    <property type="project" value="UniProtKB-UniRule"/>
</dbReference>
<name>A0A833RXZ6_9HYME</name>
<accession>A0A833RXZ6</accession>
<dbReference type="Proteomes" id="UP000655588">
    <property type="component" value="Unassembled WGS sequence"/>
</dbReference>
<dbReference type="PANTHER" id="PTHR10953:SF29">
    <property type="entry name" value="NEDD8-ACTIVATING ENZYME E1 REGULATORY SUBUNIT"/>
    <property type="match status" value="1"/>
</dbReference>
<organism evidence="8 9">
    <name type="scientific">Frieseomelitta varia</name>
    <dbReference type="NCBI Taxonomy" id="561572"/>
    <lineage>
        <taxon>Eukaryota</taxon>
        <taxon>Metazoa</taxon>
        <taxon>Ecdysozoa</taxon>
        <taxon>Arthropoda</taxon>
        <taxon>Hexapoda</taxon>
        <taxon>Insecta</taxon>
        <taxon>Pterygota</taxon>
        <taxon>Neoptera</taxon>
        <taxon>Endopterygota</taxon>
        <taxon>Hymenoptera</taxon>
        <taxon>Apocrita</taxon>
        <taxon>Aculeata</taxon>
        <taxon>Apoidea</taxon>
        <taxon>Anthophila</taxon>
        <taxon>Apidae</taxon>
        <taxon>Frieseomelitta</taxon>
    </lineage>
</organism>
<dbReference type="InterPro" id="IPR035985">
    <property type="entry name" value="Ubiquitin-activating_enz"/>
</dbReference>
<sequence>MHKLVIVVLMLWGDHGQTALEGAHVCIINATALGTEILKSLVLPSIGAFTIVDGKKVTSEDIGAKYVLMKKSCTTDNFNVAIVYLLNSFFLETDSVGKSRAQVATQMLLELNSDVRGDYIDEEPDQILYNSPDFFNSFTVVVATCLAEKSLVLLSQKLWELNIPLIVCRTIGFIAYMRIQVKEHMVIETHPDNEIPDLRLDKPFETLKKHVDSVNLDALSFKDHSHVPYLIVLYKFLEKWILSKGELPKSYKEKNQLKQMIREGMRRDENDISNSEENFEEAVKAVNTCVGCTEIPENVTNVLNDDQCINLTAKVLEKSTVVASSSFWIIAKAVKDFVENEGGGLLPLKGTLPDMTADTEKYITLQQIYHKQAIADAEAVWRRTLQLLRQLGKSSDSIPERDVKLFCRHALNIHVARGTCIADEYDSKIFDASNIGIVKSLKSTRLKLLQNFRNIKHHVHILQCLENPESMMIYYVVLRGVEKFQTEYNSYPGEFDDQVEPDIVKLKTCITKLLNEWGCGPLIKDDYVHEFCRFGGAELHSVSAFLGGLAAQEVIKFVTNQYKPVHNTFIYDAVTSNSGTFFF</sequence>
<dbReference type="SUPFAM" id="SSF69572">
    <property type="entry name" value="Activating enzymes of the ubiquitin-like proteins"/>
    <property type="match status" value="1"/>
</dbReference>
<keyword evidence="9" id="KW-1185">Reference proteome</keyword>
<dbReference type="Gene3D" id="3.40.50.720">
    <property type="entry name" value="NAD(P)-binding Rossmann-like Domain"/>
    <property type="match status" value="1"/>
</dbReference>
<evidence type="ECO:0000256" key="4">
    <source>
        <dbReference type="ARBA" id="ARBA00022786"/>
    </source>
</evidence>
<dbReference type="Pfam" id="PF00899">
    <property type="entry name" value="ThiF"/>
    <property type="match status" value="1"/>
</dbReference>
<dbReference type="EMBL" id="WNWW01000376">
    <property type="protein sequence ID" value="KAF3425566.1"/>
    <property type="molecule type" value="Genomic_DNA"/>
</dbReference>
<evidence type="ECO:0000256" key="5">
    <source>
        <dbReference type="PIRNR" id="PIRNR039099"/>
    </source>
</evidence>
<feature type="chain" id="PRO_5032683335" description="NEDD8-activating enzyme E1 regulatory subunit" evidence="6">
    <location>
        <begin position="17"/>
        <end position="583"/>
    </location>
</feature>
<comment type="pathway">
    <text evidence="1 5">Protein modification; protein neddylation.</text>
</comment>
<dbReference type="UniPathway" id="UPA00885"/>
<evidence type="ECO:0000256" key="2">
    <source>
        <dbReference type="ARBA" id="ARBA00006868"/>
    </source>
</evidence>
<comment type="caution">
    <text evidence="8">The sequence shown here is derived from an EMBL/GenBank/DDBJ whole genome shotgun (WGS) entry which is preliminary data.</text>
</comment>
<keyword evidence="6" id="KW-0732">Signal</keyword>
<evidence type="ECO:0000313" key="8">
    <source>
        <dbReference type="EMBL" id="KAF3425566.1"/>
    </source>
</evidence>
<comment type="similarity">
    <text evidence="2 5">Belongs to the ubiquitin-activating E1 family. ULA1 subfamily.</text>
</comment>
<protein>
    <recommendedName>
        <fullName evidence="3 5">NEDD8-activating enzyme E1 regulatory subunit</fullName>
    </recommendedName>
</protein>
<dbReference type="InterPro" id="IPR000594">
    <property type="entry name" value="ThiF_NAD_FAD-bd"/>
</dbReference>
<dbReference type="CDD" id="cd01493">
    <property type="entry name" value="APPBP1_RUB"/>
    <property type="match status" value="1"/>
</dbReference>
<feature type="signal peptide" evidence="6">
    <location>
        <begin position="1"/>
        <end position="16"/>
    </location>
</feature>
<keyword evidence="4 5" id="KW-0833">Ubl conjugation pathway</keyword>
<reference evidence="8" key="1">
    <citation type="submission" date="2019-11" db="EMBL/GenBank/DDBJ databases">
        <title>The nuclear and mitochondrial genomes of Frieseomelitta varia - a highly eusocial stingless bee (Meliponini) with a permanently sterile worker caste.</title>
        <authorList>
            <person name="Freitas F.C.P."/>
            <person name="Lourenco A.P."/>
            <person name="Nunes F.M.F."/>
            <person name="Paschoal A.R."/>
            <person name="Abreu F.C.P."/>
            <person name="Barbin F.O."/>
            <person name="Bataglia L."/>
            <person name="Cardoso-Junior C.A.M."/>
            <person name="Cervoni M.S."/>
            <person name="Silva S.R."/>
            <person name="Dalarmi F."/>
            <person name="Del Lama M.A."/>
            <person name="Depintor T.S."/>
            <person name="Ferreira K.M."/>
            <person name="Goria P.S."/>
            <person name="Jaskot M.C."/>
            <person name="Lago D.C."/>
            <person name="Luna-Lucena D."/>
            <person name="Moda L.M."/>
            <person name="Nascimento L."/>
            <person name="Pedrino M."/>
            <person name="Rabico F.O."/>
            <person name="Sanches F.C."/>
            <person name="Santos D.E."/>
            <person name="Santos C.G."/>
            <person name="Vieira J."/>
            <person name="Lopes T.F."/>
            <person name="Barchuk A.R."/>
            <person name="Hartfelder K."/>
            <person name="Simoes Z.L.P."/>
            <person name="Bitondi M.M.G."/>
            <person name="Pinheiro D.G."/>
        </authorList>
    </citation>
    <scope>NUCLEOTIDE SEQUENCE</scope>
    <source>
        <strain evidence="8">USP_RPSP 00005682</strain>
        <tissue evidence="8">Whole individual</tissue>
    </source>
</reference>
<proteinExistence type="inferred from homology"/>
<evidence type="ECO:0000256" key="6">
    <source>
        <dbReference type="SAM" id="SignalP"/>
    </source>
</evidence>
<feature type="domain" description="THIF-type NAD/FAD binding fold" evidence="7">
    <location>
        <begin position="9"/>
        <end position="577"/>
    </location>
</feature>
<dbReference type="Gene3D" id="3.40.50.12550">
    <property type="entry name" value="Ubiquitin-activating enzyme E1, inactive adenylation domain, subdomain 2"/>
    <property type="match status" value="1"/>
</dbReference>